<accession>A0A9D3N325</accession>
<evidence type="ECO:0000256" key="1">
    <source>
        <dbReference type="SAM" id="MobiDB-lite"/>
    </source>
</evidence>
<dbReference type="EMBL" id="JAHKSW010000027">
    <property type="protein sequence ID" value="KAG7315099.1"/>
    <property type="molecule type" value="Genomic_DNA"/>
</dbReference>
<protein>
    <submittedName>
        <fullName evidence="2">Uncharacterized protein</fullName>
    </submittedName>
</protein>
<organism evidence="2 3">
    <name type="scientific">Hemibagrus wyckioides</name>
    <dbReference type="NCBI Taxonomy" id="337641"/>
    <lineage>
        <taxon>Eukaryota</taxon>
        <taxon>Metazoa</taxon>
        <taxon>Chordata</taxon>
        <taxon>Craniata</taxon>
        <taxon>Vertebrata</taxon>
        <taxon>Euteleostomi</taxon>
        <taxon>Actinopterygii</taxon>
        <taxon>Neopterygii</taxon>
        <taxon>Teleostei</taxon>
        <taxon>Ostariophysi</taxon>
        <taxon>Siluriformes</taxon>
        <taxon>Bagridae</taxon>
        <taxon>Hemibagrus</taxon>
    </lineage>
</organism>
<evidence type="ECO:0000313" key="3">
    <source>
        <dbReference type="Proteomes" id="UP000824219"/>
    </source>
</evidence>
<keyword evidence="3" id="KW-1185">Reference proteome</keyword>
<dbReference type="Proteomes" id="UP000824219">
    <property type="component" value="Linkage Group LG27"/>
</dbReference>
<feature type="region of interest" description="Disordered" evidence="1">
    <location>
        <begin position="202"/>
        <end position="244"/>
    </location>
</feature>
<dbReference type="AlphaFoldDB" id="A0A9D3N325"/>
<gene>
    <name evidence="2" type="ORF">KOW79_021187</name>
</gene>
<name>A0A9D3N325_9TELE</name>
<comment type="caution">
    <text evidence="2">The sequence shown here is derived from an EMBL/GenBank/DDBJ whole genome shotgun (WGS) entry which is preliminary data.</text>
</comment>
<reference evidence="2 3" key="1">
    <citation type="submission" date="2021-06" db="EMBL/GenBank/DDBJ databases">
        <title>Chromosome-level genome assembly of the red-tail catfish (Hemibagrus wyckioides).</title>
        <authorList>
            <person name="Shao F."/>
        </authorList>
    </citation>
    <scope>NUCLEOTIDE SEQUENCE [LARGE SCALE GENOMIC DNA]</scope>
    <source>
        <strain evidence="2">EC202008001</strain>
        <tissue evidence="2">Blood</tissue>
    </source>
</reference>
<feature type="compositionally biased region" description="Polar residues" evidence="1">
    <location>
        <begin position="234"/>
        <end position="244"/>
    </location>
</feature>
<sequence>MFTHKRVRKFINKVKRHLTPQQHTAGNYGKPTCSERCDEKNCGESGRWEKTGVRAMLSPCVDLFCTRCYGLVGGKKNQLPSYREEVLTAVLLELGCVEESYETYGEEGRSIISGTHNGASKVAGQGLTGRLGVRLPTPLSGVRVPNERLPLLAEPRFLAPSPKILNRGLDRWALGLDSPPSHQVPQLPRAATARRTVVGFPERARNNGGTPKCSLAPSKNIPPCNTAEKPLNHTPPTSIESFQE</sequence>
<proteinExistence type="predicted"/>
<evidence type="ECO:0000313" key="2">
    <source>
        <dbReference type="EMBL" id="KAG7315099.1"/>
    </source>
</evidence>
<dbReference type="OrthoDB" id="10646534at2759"/>